<accession>A0A812CFM9</accession>
<proteinExistence type="predicted"/>
<feature type="compositionally biased region" description="Basic and acidic residues" evidence="1">
    <location>
        <begin position="60"/>
        <end position="69"/>
    </location>
</feature>
<feature type="compositionally biased region" description="Polar residues" evidence="1">
    <location>
        <begin position="70"/>
        <end position="79"/>
    </location>
</feature>
<evidence type="ECO:0000313" key="3">
    <source>
        <dbReference type="Proteomes" id="UP000597762"/>
    </source>
</evidence>
<keyword evidence="3" id="KW-1185">Reference proteome</keyword>
<reference evidence="2" key="1">
    <citation type="submission" date="2021-01" db="EMBL/GenBank/DDBJ databases">
        <authorList>
            <person name="Li R."/>
            <person name="Bekaert M."/>
        </authorList>
    </citation>
    <scope>NUCLEOTIDE SEQUENCE</scope>
    <source>
        <strain evidence="2">Farmed</strain>
    </source>
</reference>
<feature type="region of interest" description="Disordered" evidence="1">
    <location>
        <begin position="24"/>
        <end position="82"/>
    </location>
</feature>
<dbReference type="AlphaFoldDB" id="A0A812CFM9"/>
<dbReference type="EMBL" id="CAHIKZ030001458">
    <property type="protein sequence ID" value="CAE1264886.1"/>
    <property type="molecule type" value="Genomic_DNA"/>
</dbReference>
<name>A0A812CFM9_ACAPH</name>
<feature type="compositionally biased region" description="Basic and acidic residues" evidence="1">
    <location>
        <begin position="24"/>
        <end position="36"/>
    </location>
</feature>
<protein>
    <recommendedName>
        <fullName evidence="4">Protein FAM204A</fullName>
    </recommendedName>
</protein>
<comment type="caution">
    <text evidence="2">The sequence shown here is derived from an EMBL/GenBank/DDBJ whole genome shotgun (WGS) entry which is preliminary data.</text>
</comment>
<gene>
    <name evidence="2" type="ORF">SPHA_34406</name>
</gene>
<evidence type="ECO:0000313" key="2">
    <source>
        <dbReference type="EMBL" id="CAE1264886.1"/>
    </source>
</evidence>
<dbReference type="InterPro" id="IPR037690">
    <property type="entry name" value="FAM204A"/>
</dbReference>
<evidence type="ECO:0008006" key="4">
    <source>
        <dbReference type="Google" id="ProtNLM"/>
    </source>
</evidence>
<evidence type="ECO:0000256" key="1">
    <source>
        <dbReference type="SAM" id="MobiDB-lite"/>
    </source>
</evidence>
<dbReference type="PANTHER" id="PTHR14386">
    <property type="entry name" value="PROTEIN FAM204A"/>
    <property type="match status" value="1"/>
</dbReference>
<sequence length="190" mass="22017">MEKPKSVRADLWRRFKKLEERTNELTEKTKIKLEKSNKKKNKNDSDNVAQYTEKSPAIQNEEKRKKEDPSTQSSCSIEENNPKVKDLQELNQYLNINSHLQPFAASSSAPKSGLEKKINEAISLGDIETAVSLSDRLATREFGTKIAASFDAREYLKRKKEEEMSVKAKKKKKLPWGFEHKQRWEMKGNM</sequence>
<dbReference type="Proteomes" id="UP000597762">
    <property type="component" value="Unassembled WGS sequence"/>
</dbReference>
<dbReference type="PANTHER" id="PTHR14386:SF2">
    <property type="entry name" value="PROTEIN FAM204A"/>
    <property type="match status" value="1"/>
</dbReference>
<organism evidence="2 3">
    <name type="scientific">Acanthosepion pharaonis</name>
    <name type="common">Pharaoh cuttlefish</name>
    <name type="synonym">Sepia pharaonis</name>
    <dbReference type="NCBI Taxonomy" id="158019"/>
    <lineage>
        <taxon>Eukaryota</taxon>
        <taxon>Metazoa</taxon>
        <taxon>Spiralia</taxon>
        <taxon>Lophotrochozoa</taxon>
        <taxon>Mollusca</taxon>
        <taxon>Cephalopoda</taxon>
        <taxon>Coleoidea</taxon>
        <taxon>Decapodiformes</taxon>
        <taxon>Sepiida</taxon>
        <taxon>Sepiina</taxon>
        <taxon>Sepiidae</taxon>
        <taxon>Acanthosepion</taxon>
    </lineage>
</organism>
<dbReference type="OrthoDB" id="2418792at2759"/>